<feature type="region of interest" description="Disordered" evidence="1">
    <location>
        <begin position="1"/>
        <end position="23"/>
    </location>
</feature>
<gene>
    <name evidence="2" type="ORF">ACFQGO_23875</name>
</gene>
<dbReference type="RefSeq" id="WP_272170566.1">
    <property type="nucleotide sequence ID" value="NZ_JAQOSL010000019.1"/>
</dbReference>
<feature type="compositionally biased region" description="Polar residues" evidence="1">
    <location>
        <begin position="53"/>
        <end position="64"/>
    </location>
</feature>
<organism evidence="2 3">
    <name type="scientific">Streptomyces heilongjiangensis</name>
    <dbReference type="NCBI Taxonomy" id="945052"/>
    <lineage>
        <taxon>Bacteria</taxon>
        <taxon>Bacillati</taxon>
        <taxon>Actinomycetota</taxon>
        <taxon>Actinomycetes</taxon>
        <taxon>Kitasatosporales</taxon>
        <taxon>Streptomycetaceae</taxon>
        <taxon>Streptomyces</taxon>
    </lineage>
</organism>
<feature type="region of interest" description="Disordered" evidence="1">
    <location>
        <begin position="51"/>
        <end position="88"/>
    </location>
</feature>
<accession>A0ABW1BCP0</accession>
<dbReference type="InterPro" id="IPR028037">
    <property type="entry name" value="Antitoxin_Rv0909/MT0933"/>
</dbReference>
<protein>
    <submittedName>
        <fullName evidence="2">Antitoxin</fullName>
    </submittedName>
</protein>
<reference evidence="3" key="1">
    <citation type="journal article" date="2019" name="Int. J. Syst. Evol. Microbiol.">
        <title>The Global Catalogue of Microorganisms (GCM) 10K type strain sequencing project: providing services to taxonomists for standard genome sequencing and annotation.</title>
        <authorList>
            <consortium name="The Broad Institute Genomics Platform"/>
            <consortium name="The Broad Institute Genome Sequencing Center for Infectious Disease"/>
            <person name="Wu L."/>
            <person name="Ma J."/>
        </authorList>
    </citation>
    <scope>NUCLEOTIDE SEQUENCE [LARGE SCALE GENOMIC DNA]</scope>
    <source>
        <strain evidence="3">JCM 9918</strain>
    </source>
</reference>
<proteinExistence type="predicted"/>
<dbReference type="Proteomes" id="UP001596112">
    <property type="component" value="Unassembled WGS sequence"/>
</dbReference>
<evidence type="ECO:0000256" key="1">
    <source>
        <dbReference type="SAM" id="MobiDB-lite"/>
    </source>
</evidence>
<dbReference type="EMBL" id="JBHSNZ010000017">
    <property type="protein sequence ID" value="MFC5810498.1"/>
    <property type="molecule type" value="Genomic_DNA"/>
</dbReference>
<evidence type="ECO:0000313" key="3">
    <source>
        <dbReference type="Proteomes" id="UP001596112"/>
    </source>
</evidence>
<dbReference type="Pfam" id="PF14013">
    <property type="entry name" value="MT0933_antitox"/>
    <property type="match status" value="1"/>
</dbReference>
<evidence type="ECO:0000313" key="2">
    <source>
        <dbReference type="EMBL" id="MFC5810498.1"/>
    </source>
</evidence>
<keyword evidence="3" id="KW-1185">Reference proteome</keyword>
<name>A0ABW1BCP0_9ACTN</name>
<feature type="compositionally biased region" description="Basic and acidic residues" evidence="1">
    <location>
        <begin position="69"/>
        <end position="79"/>
    </location>
</feature>
<comment type="caution">
    <text evidence="2">The sequence shown here is derived from an EMBL/GenBank/DDBJ whole genome shotgun (WGS) entry which is preliminary data.</text>
</comment>
<sequence>MIRAGRWTTGLPHSTRAGLSPAEKKVSDLARKHEGRIQHGLDTAAHAVDRRTTGTYRRTIQSGPGKSKLAMDRLAHGEGRGGTPPPAS</sequence>